<dbReference type="InterPro" id="IPR040079">
    <property type="entry name" value="Glutathione_S-Trfase"/>
</dbReference>
<dbReference type="InterPro" id="IPR004045">
    <property type="entry name" value="Glutathione_S-Trfase_N"/>
</dbReference>
<proteinExistence type="predicted"/>
<dbReference type="InterPro" id="IPR034330">
    <property type="entry name" value="GST_Zeta_C"/>
</dbReference>
<dbReference type="InterPro" id="IPR036249">
    <property type="entry name" value="Thioredoxin-like_sf"/>
</dbReference>
<dbReference type="SUPFAM" id="SSF52833">
    <property type="entry name" value="Thioredoxin-like"/>
    <property type="match status" value="1"/>
</dbReference>
<keyword evidence="4" id="KW-1185">Reference proteome</keyword>
<accession>A0ABQ8F9P7</accession>
<reference evidence="3 4" key="1">
    <citation type="submission" date="2021-02" db="EMBL/GenBank/DDBJ databases">
        <title>Variation within the Batrachochytrium salamandrivorans European outbreak.</title>
        <authorList>
            <person name="Kelly M."/>
            <person name="Pasmans F."/>
            <person name="Shea T.P."/>
            <person name="Munoz J.F."/>
            <person name="Carranza S."/>
            <person name="Cuomo C.A."/>
            <person name="Martel A."/>
        </authorList>
    </citation>
    <scope>NUCLEOTIDE SEQUENCE [LARGE SCALE GENOMIC DNA]</scope>
    <source>
        <strain evidence="3 4">AMFP18/2</strain>
    </source>
</reference>
<dbReference type="SUPFAM" id="SSF47616">
    <property type="entry name" value="GST C-terminal domain-like"/>
    <property type="match status" value="1"/>
</dbReference>
<dbReference type="PROSITE" id="PS50404">
    <property type="entry name" value="GST_NTER"/>
    <property type="match status" value="1"/>
</dbReference>
<dbReference type="InterPro" id="IPR010987">
    <property type="entry name" value="Glutathione-S-Trfase_C-like"/>
</dbReference>
<dbReference type="Gene3D" id="3.40.30.10">
    <property type="entry name" value="Glutaredoxin"/>
    <property type="match status" value="1"/>
</dbReference>
<evidence type="ECO:0000259" key="1">
    <source>
        <dbReference type="PROSITE" id="PS50404"/>
    </source>
</evidence>
<dbReference type="CDD" id="cd03191">
    <property type="entry name" value="GST_C_Zeta"/>
    <property type="match status" value="1"/>
</dbReference>
<organism evidence="3 4">
    <name type="scientific">Batrachochytrium salamandrivorans</name>
    <dbReference type="NCBI Taxonomy" id="1357716"/>
    <lineage>
        <taxon>Eukaryota</taxon>
        <taxon>Fungi</taxon>
        <taxon>Fungi incertae sedis</taxon>
        <taxon>Chytridiomycota</taxon>
        <taxon>Chytridiomycota incertae sedis</taxon>
        <taxon>Chytridiomycetes</taxon>
        <taxon>Rhizophydiales</taxon>
        <taxon>Rhizophydiales incertae sedis</taxon>
        <taxon>Batrachochytrium</taxon>
    </lineage>
</organism>
<dbReference type="Pfam" id="PF13409">
    <property type="entry name" value="GST_N_2"/>
    <property type="match status" value="1"/>
</dbReference>
<evidence type="ECO:0008006" key="5">
    <source>
        <dbReference type="Google" id="ProtNLM"/>
    </source>
</evidence>
<dbReference type="SFLD" id="SFLDS00019">
    <property type="entry name" value="Glutathione_Transferase_(cytos"/>
    <property type="match status" value="1"/>
</dbReference>
<evidence type="ECO:0000259" key="2">
    <source>
        <dbReference type="PROSITE" id="PS50405"/>
    </source>
</evidence>
<dbReference type="InterPro" id="IPR034333">
    <property type="entry name" value="GST_Zeta_N"/>
</dbReference>
<dbReference type="InterPro" id="IPR036282">
    <property type="entry name" value="Glutathione-S-Trfase_C_sf"/>
</dbReference>
<sequence length="184" mass="20644">MQIKLYSYWRSSASWRIRIVLNHKSIPHEIIPINLLKGEQRGDAYLAVNPAGLVPAVDIDGEIILESPAIMEMLEELHPKCPLLPKDPMARAKVRSIMNIICCDIHPVQNLRLEQVLQKTVGKYCFGDDVTLADVCLVPQVFNAKRWGVDMSRFPIIAGIDERLSELEAFQLALPSAQIDATSD</sequence>
<feature type="domain" description="GST C-terminal" evidence="2">
    <location>
        <begin position="35"/>
        <end position="183"/>
    </location>
</feature>
<name>A0ABQ8F9P7_9FUNG</name>
<evidence type="ECO:0000313" key="4">
    <source>
        <dbReference type="Proteomes" id="UP001648503"/>
    </source>
</evidence>
<dbReference type="EMBL" id="JAFCIX010000362">
    <property type="protein sequence ID" value="KAH6593062.1"/>
    <property type="molecule type" value="Genomic_DNA"/>
</dbReference>
<gene>
    <name evidence="3" type="ORF">BASA50_007644</name>
</gene>
<dbReference type="PROSITE" id="PS50405">
    <property type="entry name" value="GST_CTER"/>
    <property type="match status" value="1"/>
</dbReference>
<dbReference type="Gene3D" id="1.20.1050.10">
    <property type="match status" value="2"/>
</dbReference>
<dbReference type="SFLD" id="SFLDG00358">
    <property type="entry name" value="Main_(cytGST)"/>
    <property type="match status" value="1"/>
</dbReference>
<dbReference type="PANTHER" id="PTHR42673:SF4">
    <property type="entry name" value="MALEYLACETOACETATE ISOMERASE"/>
    <property type="match status" value="1"/>
</dbReference>
<dbReference type="Proteomes" id="UP001648503">
    <property type="component" value="Unassembled WGS sequence"/>
</dbReference>
<evidence type="ECO:0000313" key="3">
    <source>
        <dbReference type="EMBL" id="KAH6593062.1"/>
    </source>
</evidence>
<dbReference type="CDD" id="cd03042">
    <property type="entry name" value="GST_N_Zeta"/>
    <property type="match status" value="1"/>
</dbReference>
<comment type="caution">
    <text evidence="3">The sequence shown here is derived from an EMBL/GenBank/DDBJ whole genome shotgun (WGS) entry which is preliminary data.</text>
</comment>
<protein>
    <recommendedName>
        <fullName evidence="5">Maleylacetoacetate isomerase</fullName>
    </recommendedName>
</protein>
<feature type="domain" description="GST N-terminal" evidence="1">
    <location>
        <begin position="1"/>
        <end position="82"/>
    </location>
</feature>
<dbReference type="PANTHER" id="PTHR42673">
    <property type="entry name" value="MALEYLACETOACETATE ISOMERASE"/>
    <property type="match status" value="1"/>
</dbReference>